<dbReference type="InterPro" id="IPR008927">
    <property type="entry name" value="6-PGluconate_DH-like_C_sf"/>
</dbReference>
<sequence length="436" mass="48627">MNITIYGAGYVGLIGAVALASKGHDVLLYDVDEFKIKQLEAGNTPIYEEDLESMLREVIASGKLTFTLDIQQAVAYSPLQMICVGTPSREDGTANLSYVQDVVRSVVRHNHKAEKKLLIEKSTVPVGTHKQIYHWIESLDASLDLYEVASNPEFLREGKALYDFLHPDRIVCGVSSTWAQGLFSDLYKVFKEEGYPLLFTDIASAELIKQAANSFLAMKISYANMLAEVCEQVDANVVDVTKGMGLDKRIGKEFLQAGIGFGGSCFPKDVSAFIRTGEELGLNLGLLRETLLVNARQRDRLIQKIVSALGDLHDKTIAMFGLAFKAGTDDVRETPAIYLVRELLGRQAKVHLYDPVAIPNFQQMVKESQNVRYFSHAAETAKGVDAIILLTPWDEFMTLDYDNIRSNMQDNHFFDARNTMNKDQMKKAGFHYIGMG</sequence>
<dbReference type="InterPro" id="IPR036220">
    <property type="entry name" value="UDP-Glc/GDP-Man_DH_C_sf"/>
</dbReference>
<feature type="binding site" evidence="10">
    <location>
        <begin position="254"/>
        <end position="258"/>
    </location>
    <ligand>
        <name>substrate</name>
    </ligand>
</feature>
<dbReference type="SUPFAM" id="SSF52413">
    <property type="entry name" value="UDP-glucose/GDP-mannose dehydrogenase C-terminal domain"/>
    <property type="match status" value="1"/>
</dbReference>
<dbReference type="InterPro" id="IPR014027">
    <property type="entry name" value="UDP-Glc/GDP-Man_DH_C"/>
</dbReference>
<evidence type="ECO:0000256" key="4">
    <source>
        <dbReference type="ARBA" id="ARBA00015132"/>
    </source>
</evidence>
<comment type="catalytic activity">
    <reaction evidence="7 8">
        <text>UDP-alpha-D-glucose + 2 NAD(+) + H2O = UDP-alpha-D-glucuronate + 2 NADH + 3 H(+)</text>
        <dbReference type="Rhea" id="RHEA:23596"/>
        <dbReference type="ChEBI" id="CHEBI:15377"/>
        <dbReference type="ChEBI" id="CHEBI:15378"/>
        <dbReference type="ChEBI" id="CHEBI:57540"/>
        <dbReference type="ChEBI" id="CHEBI:57945"/>
        <dbReference type="ChEBI" id="CHEBI:58052"/>
        <dbReference type="ChEBI" id="CHEBI:58885"/>
        <dbReference type="EC" id="1.1.1.22"/>
    </reaction>
</comment>
<feature type="domain" description="UDP-glucose/GDP-mannose dehydrogenase C-terminal" evidence="12">
    <location>
        <begin position="318"/>
        <end position="422"/>
    </location>
</feature>
<evidence type="ECO:0000313" key="14">
    <source>
        <dbReference type="Proteomes" id="UP000752013"/>
    </source>
</evidence>
<dbReference type="NCBIfam" id="TIGR03026">
    <property type="entry name" value="NDP-sugDHase"/>
    <property type="match status" value="1"/>
</dbReference>
<feature type="binding site" evidence="11">
    <location>
        <position position="332"/>
    </location>
    <ligand>
        <name>NAD(+)</name>
        <dbReference type="ChEBI" id="CHEBI:57540"/>
    </ligand>
</feature>
<dbReference type="InterPro" id="IPR001732">
    <property type="entry name" value="UDP-Glc/GDP-Man_DH_N"/>
</dbReference>
<dbReference type="Gene3D" id="3.40.50.720">
    <property type="entry name" value="NAD(P)-binding Rossmann-like Domain"/>
    <property type="match status" value="2"/>
</dbReference>
<dbReference type="RefSeq" id="WP_167704185.1">
    <property type="nucleotide sequence ID" value="NZ_CP118169.1"/>
</dbReference>
<reference evidence="13" key="1">
    <citation type="submission" date="2020-03" db="EMBL/GenBank/DDBJ databases">
        <title>Spirochaetal bacteria isolated from arthropods constitute a novel genus Entomospira genus novum within the order Spirochaetales.</title>
        <authorList>
            <person name="Grana-Miraglia L."/>
            <person name="Sikutova S."/>
            <person name="Fingerle V."/>
            <person name="Sing A."/>
            <person name="Castillo-Ramirez S."/>
            <person name="Margos G."/>
            <person name="Rudolf I."/>
        </authorList>
    </citation>
    <scope>NUCLEOTIDE SEQUENCE</scope>
    <source>
        <strain evidence="13">BR208</strain>
    </source>
</reference>
<dbReference type="InterPro" id="IPR017476">
    <property type="entry name" value="UDP-Glc/GDP-Man"/>
</dbReference>
<feature type="active site" description="Nucleophile" evidence="9">
    <location>
        <position position="265"/>
    </location>
</feature>
<evidence type="ECO:0000256" key="10">
    <source>
        <dbReference type="PIRSR" id="PIRSR500134-2"/>
    </source>
</evidence>
<evidence type="ECO:0000256" key="5">
    <source>
        <dbReference type="ARBA" id="ARBA00023002"/>
    </source>
</evidence>
<feature type="binding site" evidence="11">
    <location>
        <position position="268"/>
    </location>
    <ligand>
        <name>NAD(+)</name>
        <dbReference type="ChEBI" id="CHEBI:57540"/>
    </ligand>
</feature>
<keyword evidence="14" id="KW-1185">Reference proteome</keyword>
<dbReference type="InterPro" id="IPR014026">
    <property type="entry name" value="UDP-Glc/GDP-Man_DH_dimer"/>
</dbReference>
<evidence type="ECO:0000256" key="3">
    <source>
        <dbReference type="ARBA" id="ARBA00012954"/>
    </source>
</evidence>
<dbReference type="SMART" id="SM00984">
    <property type="entry name" value="UDPG_MGDP_dh_C"/>
    <property type="match status" value="1"/>
</dbReference>
<evidence type="ECO:0000256" key="8">
    <source>
        <dbReference type="PIRNR" id="PIRNR000124"/>
    </source>
</evidence>
<evidence type="ECO:0000256" key="11">
    <source>
        <dbReference type="PIRSR" id="PIRSR500134-3"/>
    </source>
</evidence>
<dbReference type="EMBL" id="JAATLK010000002">
    <property type="protein sequence ID" value="NIZ47595.1"/>
    <property type="molecule type" value="Genomic_DNA"/>
</dbReference>
<evidence type="ECO:0000313" key="13">
    <source>
        <dbReference type="EMBL" id="NIZ47595.1"/>
    </source>
</evidence>
<evidence type="ECO:0000256" key="1">
    <source>
        <dbReference type="ARBA" id="ARBA00004701"/>
    </source>
</evidence>
<dbReference type="Pfam" id="PF03721">
    <property type="entry name" value="UDPG_MGDP_dh_N"/>
    <property type="match status" value="1"/>
</dbReference>
<evidence type="ECO:0000256" key="9">
    <source>
        <dbReference type="PIRSR" id="PIRSR500134-1"/>
    </source>
</evidence>
<dbReference type="GO" id="GO:0003979">
    <property type="term" value="F:UDP-glucose 6-dehydrogenase activity"/>
    <property type="evidence" value="ECO:0007669"/>
    <property type="project" value="UniProtKB-EC"/>
</dbReference>
<dbReference type="Gene3D" id="1.20.5.100">
    <property type="entry name" value="Cytochrome c1, transmembrane anchor, C-terminal"/>
    <property type="match status" value="1"/>
</dbReference>
<dbReference type="PIRSF" id="PIRSF000124">
    <property type="entry name" value="UDPglc_GDPman_dh"/>
    <property type="match status" value="1"/>
</dbReference>
<feature type="binding site" evidence="10">
    <location>
        <begin position="154"/>
        <end position="157"/>
    </location>
    <ligand>
        <name>substrate</name>
    </ligand>
</feature>
<dbReference type="Pfam" id="PF00984">
    <property type="entry name" value="UDPG_MGDP_dh"/>
    <property type="match status" value="1"/>
</dbReference>
<keyword evidence="5 8" id="KW-0560">Oxidoreductase</keyword>
<dbReference type="GO" id="GO:0051287">
    <property type="term" value="F:NAD binding"/>
    <property type="evidence" value="ECO:0007669"/>
    <property type="project" value="InterPro"/>
</dbReference>
<dbReference type="PANTHER" id="PTHR43750">
    <property type="entry name" value="UDP-GLUCOSE 6-DEHYDROGENASE TUAD"/>
    <property type="match status" value="1"/>
</dbReference>
<feature type="binding site" evidence="10">
    <location>
        <position position="209"/>
    </location>
    <ligand>
        <name>substrate</name>
    </ligand>
</feature>
<dbReference type="SUPFAM" id="SSF51735">
    <property type="entry name" value="NAD(P)-binding Rossmann-fold domains"/>
    <property type="match status" value="1"/>
</dbReference>
<dbReference type="AlphaFoldDB" id="A0A968KTE9"/>
<feature type="binding site" evidence="10">
    <location>
        <position position="325"/>
    </location>
    <ligand>
        <name>substrate</name>
    </ligand>
</feature>
<name>A0A968KTE9_9SPIO</name>
<evidence type="ECO:0000256" key="6">
    <source>
        <dbReference type="ARBA" id="ARBA00023027"/>
    </source>
</evidence>
<evidence type="ECO:0000259" key="12">
    <source>
        <dbReference type="SMART" id="SM00984"/>
    </source>
</evidence>
<dbReference type="EC" id="1.1.1.22" evidence="3 8"/>
<feature type="binding site" evidence="11">
    <location>
        <position position="30"/>
    </location>
    <ligand>
        <name>NAD(+)</name>
        <dbReference type="ChEBI" id="CHEBI:57540"/>
    </ligand>
</feature>
<dbReference type="SUPFAM" id="SSF48179">
    <property type="entry name" value="6-phosphogluconate dehydrogenase C-terminal domain-like"/>
    <property type="match status" value="1"/>
</dbReference>
<comment type="caution">
    <text evidence="13">The sequence shown here is derived from an EMBL/GenBank/DDBJ whole genome shotgun (WGS) entry which is preliminary data.</text>
</comment>
<dbReference type="GO" id="GO:0000271">
    <property type="term" value="P:polysaccharide biosynthetic process"/>
    <property type="evidence" value="ECO:0007669"/>
    <property type="project" value="InterPro"/>
</dbReference>
<comment type="pathway">
    <text evidence="1">Nucleotide-sugar biosynthesis; UDP-alpha-D-glucuronate biosynthesis; UDP-alpha-D-glucuronate from UDP-alpha-D-glucose: step 1/1.</text>
</comment>
<evidence type="ECO:0000256" key="2">
    <source>
        <dbReference type="ARBA" id="ARBA00006601"/>
    </source>
</evidence>
<protein>
    <recommendedName>
        <fullName evidence="4 8">UDP-glucose 6-dehydrogenase</fullName>
        <ecNumber evidence="3 8">1.1.1.22</ecNumber>
    </recommendedName>
</protein>
<feature type="binding site" evidence="11">
    <location>
        <position position="123"/>
    </location>
    <ligand>
        <name>NAD(+)</name>
        <dbReference type="ChEBI" id="CHEBI:57540"/>
    </ligand>
</feature>
<organism evidence="13 14">
    <name type="scientific">Entomospira nematocerorum</name>
    <dbReference type="NCBI Taxonomy" id="2719987"/>
    <lineage>
        <taxon>Bacteria</taxon>
        <taxon>Pseudomonadati</taxon>
        <taxon>Spirochaetota</taxon>
        <taxon>Spirochaetia</taxon>
        <taxon>Spirochaetales</taxon>
        <taxon>Spirochaetaceae</taxon>
        <taxon>Entomospira</taxon>
    </lineage>
</organism>
<comment type="similarity">
    <text evidence="2 8">Belongs to the UDP-glucose/GDP-mannose dehydrogenase family.</text>
</comment>
<dbReference type="PIRSF" id="PIRSF500134">
    <property type="entry name" value="UDPglc_DH_bac"/>
    <property type="match status" value="1"/>
</dbReference>
<accession>A0A968KTE9</accession>
<keyword evidence="6 8" id="KW-0520">NAD</keyword>
<feature type="binding site" evidence="11">
    <location>
        <position position="35"/>
    </location>
    <ligand>
        <name>NAD(+)</name>
        <dbReference type="ChEBI" id="CHEBI:57540"/>
    </ligand>
</feature>
<dbReference type="Proteomes" id="UP000752013">
    <property type="component" value="Unassembled WGS sequence"/>
</dbReference>
<gene>
    <name evidence="13" type="ORF">HCT46_06695</name>
</gene>
<feature type="binding site" evidence="10">
    <location>
        <position position="262"/>
    </location>
    <ligand>
        <name>substrate</name>
    </ligand>
</feature>
<dbReference type="InterPro" id="IPR036291">
    <property type="entry name" value="NAD(P)-bd_dom_sf"/>
</dbReference>
<feature type="binding site" evidence="11">
    <location>
        <position position="86"/>
    </location>
    <ligand>
        <name>NAD(+)</name>
        <dbReference type="ChEBI" id="CHEBI:57540"/>
    </ligand>
</feature>
<dbReference type="Pfam" id="PF03720">
    <property type="entry name" value="UDPG_MGDP_dh_C"/>
    <property type="match status" value="1"/>
</dbReference>
<evidence type="ECO:0000256" key="7">
    <source>
        <dbReference type="ARBA" id="ARBA00047473"/>
    </source>
</evidence>
<feature type="binding site" evidence="11">
    <location>
        <position position="157"/>
    </location>
    <ligand>
        <name>NAD(+)</name>
        <dbReference type="ChEBI" id="CHEBI:57540"/>
    </ligand>
</feature>
<proteinExistence type="inferred from homology"/>
<dbReference type="InterPro" id="IPR028357">
    <property type="entry name" value="UDPglc_DH_bac"/>
</dbReference>
<dbReference type="PANTHER" id="PTHR43750:SF3">
    <property type="entry name" value="UDP-GLUCOSE 6-DEHYDROGENASE TUAD"/>
    <property type="match status" value="1"/>
</dbReference>